<evidence type="ECO:0000256" key="22">
    <source>
        <dbReference type="ARBA" id="ARBA00045018"/>
    </source>
</evidence>
<feature type="transmembrane region" description="Helical" evidence="25">
    <location>
        <begin position="303"/>
        <end position="323"/>
    </location>
</feature>
<keyword evidence="4 25" id="KW-0812">Transmembrane</keyword>
<dbReference type="InterPro" id="IPR011701">
    <property type="entry name" value="MFS"/>
</dbReference>
<feature type="transmembrane region" description="Helical" evidence="25">
    <location>
        <begin position="175"/>
        <end position="198"/>
    </location>
</feature>
<evidence type="ECO:0000256" key="24">
    <source>
        <dbReference type="ARBA" id="ARBA00046376"/>
    </source>
</evidence>
<evidence type="ECO:0000256" key="10">
    <source>
        <dbReference type="ARBA" id="ARBA00044881"/>
    </source>
</evidence>
<dbReference type="InterPro" id="IPR052187">
    <property type="entry name" value="MFSD1"/>
</dbReference>
<evidence type="ECO:0000313" key="28">
    <source>
        <dbReference type="Proteomes" id="UP000809910"/>
    </source>
</evidence>
<comment type="catalytic activity">
    <reaction evidence="15">
        <text>L-arginyl-L-alpha-amino acid(out) = L-arginyl-L-alpha-amino acid(in)</text>
        <dbReference type="Rhea" id="RHEA:79371"/>
        <dbReference type="ChEBI" id="CHEBI:84315"/>
    </reaction>
</comment>
<comment type="caution">
    <text evidence="27">The sequence shown here is derived from an EMBL/GenBank/DDBJ whole genome shotgun (WGS) entry which is preliminary data.</text>
</comment>
<protein>
    <recommendedName>
        <fullName evidence="21">Lysosomal dipeptide transporter MFSD1</fullName>
    </recommendedName>
    <alternativeName>
        <fullName evidence="22">Major facilitator superfamily domain-containing protein 1</fullName>
    </alternativeName>
</protein>
<evidence type="ECO:0000256" key="14">
    <source>
        <dbReference type="ARBA" id="ARBA00044898"/>
    </source>
</evidence>
<dbReference type="Proteomes" id="UP000809910">
    <property type="component" value="Unassembled WGS sequence"/>
</dbReference>
<proteinExistence type="inferred from homology"/>
<evidence type="ECO:0000256" key="1">
    <source>
        <dbReference type="ARBA" id="ARBA00004155"/>
    </source>
</evidence>
<comment type="catalytic activity">
    <reaction evidence="20">
        <text>L-lysyl-glycine(out) = L-lysyl-glycine(in)</text>
        <dbReference type="Rhea" id="RHEA:79407"/>
        <dbReference type="ChEBI" id="CHEBI:191202"/>
    </reaction>
</comment>
<dbReference type="EMBL" id="JADWVN010000017">
    <property type="protein sequence ID" value="MBL7526734.1"/>
    <property type="molecule type" value="Genomic_DNA"/>
</dbReference>
<gene>
    <name evidence="27" type="ORF">I5282_09135</name>
</gene>
<comment type="catalytic activity">
    <reaction evidence="8">
        <text>L-lysyl-L-alanine(out) = L-lysyl-L-alanine(in)</text>
        <dbReference type="Rhea" id="RHEA:79399"/>
        <dbReference type="ChEBI" id="CHEBI:229954"/>
    </reaction>
</comment>
<evidence type="ECO:0000256" key="18">
    <source>
        <dbReference type="ARBA" id="ARBA00044912"/>
    </source>
</evidence>
<evidence type="ECO:0000256" key="16">
    <source>
        <dbReference type="ARBA" id="ARBA00044900"/>
    </source>
</evidence>
<reference evidence="27 28" key="1">
    <citation type="submission" date="2020-12" db="EMBL/GenBank/DDBJ databases">
        <title>WGS of Legionella: environmental sample.</title>
        <authorList>
            <person name="Cristino S."/>
            <person name="Girolamini L."/>
            <person name="Salaris S."/>
            <person name="Pascale M.R."/>
            <person name="Mazzotta M."/>
            <person name="Orsini M."/>
            <person name="Grottola A."/>
        </authorList>
    </citation>
    <scope>NUCLEOTIDE SEQUENCE [LARGE SCALE GENOMIC DNA]</scope>
    <source>
        <strain evidence="27 28">30cs62</strain>
    </source>
</reference>
<evidence type="ECO:0000256" key="4">
    <source>
        <dbReference type="ARBA" id="ARBA00022692"/>
    </source>
</evidence>
<feature type="transmembrane region" description="Helical" evidence="25">
    <location>
        <begin position="360"/>
        <end position="382"/>
    </location>
</feature>
<accession>A0ABS1WBK6</accession>
<feature type="transmembrane region" description="Helical" evidence="25">
    <location>
        <begin position="233"/>
        <end position="258"/>
    </location>
</feature>
<comment type="catalytic activity">
    <reaction evidence="19">
        <text>L-alanyl-L-lysine(out) = L-alanyl-L-lysine(in)</text>
        <dbReference type="Rhea" id="RHEA:79415"/>
        <dbReference type="ChEBI" id="CHEBI:192470"/>
    </reaction>
</comment>
<evidence type="ECO:0000313" key="27">
    <source>
        <dbReference type="EMBL" id="MBL7526734.1"/>
    </source>
</evidence>
<evidence type="ECO:0000256" key="17">
    <source>
        <dbReference type="ARBA" id="ARBA00044903"/>
    </source>
</evidence>
<evidence type="ECO:0000256" key="6">
    <source>
        <dbReference type="ARBA" id="ARBA00023136"/>
    </source>
</evidence>
<name>A0ABS1WBK6_9GAMM</name>
<keyword evidence="6 25" id="KW-0472">Membrane</keyword>
<evidence type="ECO:0000256" key="15">
    <source>
        <dbReference type="ARBA" id="ARBA00044899"/>
    </source>
</evidence>
<feature type="transmembrane region" description="Helical" evidence="25">
    <location>
        <begin position="329"/>
        <end position="348"/>
    </location>
</feature>
<dbReference type="Gene3D" id="1.20.1250.20">
    <property type="entry name" value="MFS general substrate transporter like domains"/>
    <property type="match status" value="2"/>
</dbReference>
<dbReference type="RefSeq" id="WP_203111730.1">
    <property type="nucleotide sequence ID" value="NZ_JADOBG010000022.1"/>
</dbReference>
<comment type="catalytic activity">
    <reaction evidence="18">
        <text>L-histidyl-L-alpha-amino acid(out) = L-histidyl-L-alpha-amino acid(in)</text>
        <dbReference type="Rhea" id="RHEA:79379"/>
        <dbReference type="ChEBI" id="CHEBI:229964"/>
    </reaction>
</comment>
<sequence>MAHYNTQSKSMQTTTIQSLMPWMVWGLGCMFYFYECLLQVSPSVMSNELMRDFSVTSHTLGILSGIYFYSYAAMQLPGGVLMDYFGPHRLLTLATVVCALSTIAFGMTDNFFMACIARLMIGFGSAFAAVGTMKLAANWFPAQKFALLTGLMVTIGMLGAIGGEAPLALLIDNFGWRHSMIIMGTIGLLLAILLILIARDTPKNYTPPIHQHPVEEEEHLLPSLFALIKNKQLWLVATYGGLMYMATPVFCGLWGVPFLMNKMLIAKSTAANYISLVFIGWAIASPLWGIFSNRIGLRKPPMYIGCIGALICSSLFIFAPISSSLMMELLLFTFGIFSAGFLPAFSVAKELCNKKYVATGLSFMNMMNMVGIALAQPLIGYILDKMWQGEMSGTVRLYPLAAYHTALAILPFGMIIALLILPKIKETYCQSVH</sequence>
<feature type="transmembrane region" description="Helical" evidence="25">
    <location>
        <begin position="53"/>
        <end position="72"/>
    </location>
</feature>
<evidence type="ECO:0000256" key="7">
    <source>
        <dbReference type="ARBA" id="ARBA00023228"/>
    </source>
</evidence>
<comment type="catalytic activity">
    <reaction evidence="17">
        <text>L-arginyl-glycine(out) = L-arginyl-glycine(in)</text>
        <dbReference type="Rhea" id="RHEA:79391"/>
        <dbReference type="ChEBI" id="CHEBI:229955"/>
    </reaction>
</comment>
<evidence type="ECO:0000256" key="21">
    <source>
        <dbReference type="ARBA" id="ARBA00044985"/>
    </source>
</evidence>
<comment type="catalytic activity">
    <reaction evidence="12">
        <text>L-lysyl-L-alpha-amino acid(out) = L-lysyl-L-alpha-amino acid(in)</text>
        <dbReference type="Rhea" id="RHEA:79387"/>
        <dbReference type="ChEBI" id="CHEBI:229965"/>
    </reaction>
</comment>
<dbReference type="Pfam" id="PF07690">
    <property type="entry name" value="MFS_1"/>
    <property type="match status" value="2"/>
</dbReference>
<keyword evidence="28" id="KW-1185">Reference proteome</keyword>
<evidence type="ECO:0000256" key="23">
    <source>
        <dbReference type="ARBA" id="ARBA00045709"/>
    </source>
</evidence>
<evidence type="ECO:0000256" key="19">
    <source>
        <dbReference type="ARBA" id="ARBA00044919"/>
    </source>
</evidence>
<feature type="transmembrane region" description="Helical" evidence="25">
    <location>
        <begin position="84"/>
        <end position="105"/>
    </location>
</feature>
<dbReference type="PANTHER" id="PTHR23512">
    <property type="entry name" value="MAJOR FACILITATOR SUPERFAMILY DOMAIN-CONTAINING PROTEIN 1"/>
    <property type="match status" value="1"/>
</dbReference>
<comment type="catalytic activity">
    <reaction evidence="16">
        <text>L-lysyl-L-lysine(out) = L-lysyl-L-lysine(in)</text>
        <dbReference type="Rhea" id="RHEA:79403"/>
        <dbReference type="ChEBI" id="CHEBI:229956"/>
    </reaction>
</comment>
<evidence type="ECO:0000256" key="2">
    <source>
        <dbReference type="ARBA" id="ARBA00008335"/>
    </source>
</evidence>
<keyword evidence="7" id="KW-0458">Lysosome</keyword>
<dbReference type="InterPro" id="IPR036259">
    <property type="entry name" value="MFS_trans_sf"/>
</dbReference>
<organism evidence="27 28">
    <name type="scientific">Legionella bononiensis</name>
    <dbReference type="NCBI Taxonomy" id="2793102"/>
    <lineage>
        <taxon>Bacteria</taxon>
        <taxon>Pseudomonadati</taxon>
        <taxon>Pseudomonadota</taxon>
        <taxon>Gammaproteobacteria</taxon>
        <taxon>Legionellales</taxon>
        <taxon>Legionellaceae</taxon>
        <taxon>Legionella</taxon>
    </lineage>
</organism>
<feature type="transmembrane region" description="Helical" evidence="25">
    <location>
        <begin position="21"/>
        <end position="41"/>
    </location>
</feature>
<feature type="domain" description="Major facilitator superfamily (MFS) profile" evidence="26">
    <location>
        <begin position="21"/>
        <end position="425"/>
    </location>
</feature>
<evidence type="ECO:0000256" key="13">
    <source>
        <dbReference type="ARBA" id="ARBA00044893"/>
    </source>
</evidence>
<comment type="catalytic activity">
    <reaction evidence="10">
        <text>L-alpha-aminoacyl-L-arginine(out) = L-alpha-aminoacyl-L-arginine(in)</text>
        <dbReference type="Rhea" id="RHEA:79367"/>
        <dbReference type="ChEBI" id="CHEBI:229968"/>
    </reaction>
</comment>
<feature type="transmembrane region" description="Helical" evidence="25">
    <location>
        <begin position="111"/>
        <end position="133"/>
    </location>
</feature>
<comment type="catalytic activity">
    <reaction evidence="14">
        <text>L-aspartyl-L-lysine(out) = L-aspartyl-L-lysine(in)</text>
        <dbReference type="Rhea" id="RHEA:79411"/>
        <dbReference type="ChEBI" id="CHEBI:229953"/>
    </reaction>
</comment>
<comment type="function">
    <text evidence="23">Lysosomal dipeptide uniporter that selectively exports lysine, arginine or histidine-containing dipeptides with a net positive charge from the lysosome lumen into the cytosol. Could play a role in a specific type of protein O-glycosylation indirectly regulating macrophages migration and tissue invasion. Also essential for liver homeostasis.</text>
</comment>
<feature type="transmembrane region" description="Helical" evidence="25">
    <location>
        <begin position="402"/>
        <end position="421"/>
    </location>
</feature>
<feature type="transmembrane region" description="Helical" evidence="25">
    <location>
        <begin position="145"/>
        <end position="163"/>
    </location>
</feature>
<evidence type="ECO:0000256" key="9">
    <source>
        <dbReference type="ARBA" id="ARBA00044878"/>
    </source>
</evidence>
<evidence type="ECO:0000259" key="26">
    <source>
        <dbReference type="PROSITE" id="PS50850"/>
    </source>
</evidence>
<dbReference type="InterPro" id="IPR020846">
    <property type="entry name" value="MFS_dom"/>
</dbReference>
<comment type="subcellular location">
    <subcellularLocation>
        <location evidence="1">Lysosome membrane</location>
        <topology evidence="1">Multi-pass membrane protein</topology>
    </subcellularLocation>
</comment>
<dbReference type="PANTHER" id="PTHR23512:SF3">
    <property type="entry name" value="MAJOR FACILITATOR SUPERFAMILY DOMAIN-CONTAINING PROTEIN 1"/>
    <property type="match status" value="1"/>
</dbReference>
<comment type="catalytic activity">
    <reaction evidence="9">
        <text>L-histidyl-glycine(out) = L-histidyl-glycine(in)</text>
        <dbReference type="Rhea" id="RHEA:79395"/>
        <dbReference type="ChEBI" id="CHEBI:229957"/>
    </reaction>
</comment>
<evidence type="ECO:0000256" key="5">
    <source>
        <dbReference type="ARBA" id="ARBA00022989"/>
    </source>
</evidence>
<comment type="subunit">
    <text evidence="24">Homodimer. Interacts with lysosomal protein GLMP (via lumenal domain); the interaction starts while both proteins are still in the endoplasmic reticulum and is required for stabilization of MFSD1 in lysosomes but has no direct effect on its targeting to lysosomes or transporter activity.</text>
</comment>
<dbReference type="PROSITE" id="PS50850">
    <property type="entry name" value="MFS"/>
    <property type="match status" value="1"/>
</dbReference>
<comment type="catalytic activity">
    <reaction evidence="11">
        <text>L-alpha-aminoacyl-L-histidine(out) = L-alpha-aminoacyl-L-histidine(in)</text>
        <dbReference type="Rhea" id="RHEA:79375"/>
        <dbReference type="ChEBI" id="CHEBI:229967"/>
    </reaction>
</comment>
<evidence type="ECO:0000256" key="8">
    <source>
        <dbReference type="ARBA" id="ARBA00044876"/>
    </source>
</evidence>
<comment type="similarity">
    <text evidence="2">Belongs to the major facilitator superfamily.</text>
</comment>
<keyword evidence="3" id="KW-0813">Transport</keyword>
<evidence type="ECO:0000256" key="12">
    <source>
        <dbReference type="ARBA" id="ARBA00044891"/>
    </source>
</evidence>
<evidence type="ECO:0000256" key="3">
    <source>
        <dbReference type="ARBA" id="ARBA00022448"/>
    </source>
</evidence>
<evidence type="ECO:0000256" key="11">
    <source>
        <dbReference type="ARBA" id="ARBA00044884"/>
    </source>
</evidence>
<comment type="catalytic activity">
    <reaction evidence="13">
        <text>L-alpha-aminoacyl-L-lysine(out) = L-alpha-aminoacyl-L-lysine(in)</text>
        <dbReference type="Rhea" id="RHEA:79383"/>
        <dbReference type="ChEBI" id="CHEBI:229966"/>
    </reaction>
</comment>
<dbReference type="SUPFAM" id="SSF103473">
    <property type="entry name" value="MFS general substrate transporter"/>
    <property type="match status" value="1"/>
</dbReference>
<feature type="transmembrane region" description="Helical" evidence="25">
    <location>
        <begin position="270"/>
        <end position="291"/>
    </location>
</feature>
<keyword evidence="5 25" id="KW-1133">Transmembrane helix</keyword>
<evidence type="ECO:0000256" key="20">
    <source>
        <dbReference type="ARBA" id="ARBA00044924"/>
    </source>
</evidence>
<evidence type="ECO:0000256" key="25">
    <source>
        <dbReference type="SAM" id="Phobius"/>
    </source>
</evidence>